<dbReference type="InterPro" id="IPR011006">
    <property type="entry name" value="CheY-like_superfamily"/>
</dbReference>
<dbReference type="Pfam" id="PF00512">
    <property type="entry name" value="HisKA"/>
    <property type="match status" value="1"/>
</dbReference>
<feature type="modified residue" description="4-aspartylphosphate" evidence="6">
    <location>
        <position position="1203"/>
    </location>
</feature>
<dbReference type="InterPro" id="IPR003594">
    <property type="entry name" value="HATPase_dom"/>
</dbReference>
<dbReference type="Proteomes" id="UP000032544">
    <property type="component" value="Unassembled WGS sequence"/>
</dbReference>
<dbReference type="Gene3D" id="1.10.287.130">
    <property type="match status" value="1"/>
</dbReference>
<comment type="catalytic activity">
    <reaction evidence="1">
        <text>ATP + protein L-histidine = ADP + protein N-phospho-L-histidine.</text>
        <dbReference type="EC" id="2.7.13.3"/>
    </reaction>
</comment>
<dbReference type="SMART" id="SM00387">
    <property type="entry name" value="HATPase_c"/>
    <property type="match status" value="1"/>
</dbReference>
<dbReference type="CDD" id="cd00082">
    <property type="entry name" value="HisKA"/>
    <property type="match status" value="1"/>
</dbReference>
<dbReference type="InterPro" id="IPR036890">
    <property type="entry name" value="HATPase_C_sf"/>
</dbReference>
<sequence>MNKVSFIFLVSLFLVSHLYAQNLKRFKHLDLNNGLSHTDATCFAQDEVGYMWIGTYNGLNRYDGYEIKQFINEPNNPERVYLNRINVLKTQGNYLWVGTQKGIHLFSTEYLKFSNLNVVDGNKKQLNLGNIKSIYTHDSTLWFTSDNKLFKGVFSIQNSTLEVVSIDEFVKKIPKEFEHLILGEITGVDDKVIWLSTSKGFYELEKAENLYHIKKIPLSNDNLTTEIAHSITRQGNMLYVSHGHLLHIYLLQSNFSVGSLIKSIDVCALIEKEYKISTIDLFALKVDREMNLWCSTTKGVLLLSDLLSKKTSVDLLRHSKYDAHSISGDHISSLYMDNNNCLWIGTWGSGANILNLGQYKFNVLNQNPDRQKYNLSNDFVRCIAEDKQGNVWIGYKGGGLDMFNPQTGVTTPFRSANGAGQETLFDDVRSIDVGNKFIAIGCTKGLALIDLKTRYVYEYMSDPEDVGSISQGPIFSVKIDDLNNIWAAMWESGLNRIKVDENYQISVKKLNATDSPLLTSNSIVFLAFNNDRNQLYASSNRGLNRIYLDNNRNVERIVHYKANDSDSSLRSEYVWPLVVENDSTLWIGTLGGGLHLLNLKSKVIGTIGTYSAENFLFKVMNTMDVEVLEKDNNGNIWVGSRGLVRLNPKTKNYQYFDEDDGLHGNGFKIGSSFLSQKGTVYMGGINGLTYFDPKEINRMELSCNVKLIKLKVNNKEVVVGDSINGRRILERELALTDRVVLKHDENDFSIQYGNLHFLSQGKECIRHRLIPVQDEWQADNDFSMEAKYSNLSYGSYIFQVIGAGKEEGDKGNIVELEIVIKAPWYLTGIAIIAYFLLGSLIFIAILLYARRLMYMKHNLRVMEAEEQKREELHQHKLQFFTNISHEFKTPLTLIHSPLEKLYDEEKPQGERKELYRLVFNNTQRLSRLINELMDFRKAELNKHSLKLQTTDLNSLVDDVFKQFSSLAANKGIALSYNSNSCPNILVDRDKAQKVITNLFSNALKFTPENGNVDVRTYSGNIDNLDFKFANNYSEVGDCQCEKYVFVEVEDTGVGISSKSINAIFDRYFHENIDHNNHLGSGIGLALVKSFILLMQGCVFVSSERNKGAQFIVGFPCGDAHVLKTNSIIVDNEALHDDGEEFDLITGKDESKDKNVLLFVEDNSELRNMLIQHFKTQYNVFGAENGQVGLYTAKEKVPDLIISDVMMPKMDGVEMCRLIRDDLNTSHIPIILLTAKSSIDNQIAGAESGADSFISKPFSLKLLEANVTRILEHHRVLKERYSKNIFSNTREIIRNAKDKEFFDKLMGIIEENIENPEFTVEDLVPELGISRTKLYQKIKGVTGSSPLEFIRSQRLKLAAKILLTEGVTISEVVYRVGIQSTSYFSKAFKTEFGMTPSEFLKKYEKTGEKTL</sequence>
<evidence type="ECO:0000256" key="5">
    <source>
        <dbReference type="ARBA" id="ARBA00023163"/>
    </source>
</evidence>
<dbReference type="SUPFAM" id="SSF46689">
    <property type="entry name" value="Homeodomain-like"/>
    <property type="match status" value="1"/>
</dbReference>
<dbReference type="EMBL" id="JRHC01000001">
    <property type="protein sequence ID" value="KJF45294.1"/>
    <property type="molecule type" value="Genomic_DNA"/>
</dbReference>
<gene>
    <name evidence="11" type="ORF">LH29_07910</name>
</gene>
<dbReference type="SUPFAM" id="SSF52172">
    <property type="entry name" value="CheY-like"/>
    <property type="match status" value="1"/>
</dbReference>
<evidence type="ECO:0000259" key="10">
    <source>
        <dbReference type="PROSITE" id="PS50110"/>
    </source>
</evidence>
<dbReference type="PATRIC" id="fig|1544798.3.peg.1585"/>
<dbReference type="OrthoDB" id="9797097at2"/>
<proteinExistence type="predicted"/>
<dbReference type="SMART" id="SM00448">
    <property type="entry name" value="REC"/>
    <property type="match status" value="1"/>
</dbReference>
<dbReference type="PROSITE" id="PS01124">
    <property type="entry name" value="HTH_ARAC_FAMILY_2"/>
    <property type="match status" value="1"/>
</dbReference>
<dbReference type="STRING" id="1544798.LH29_07910"/>
<dbReference type="Gene3D" id="1.10.10.60">
    <property type="entry name" value="Homeodomain-like"/>
    <property type="match status" value="1"/>
</dbReference>
<dbReference type="InterPro" id="IPR036097">
    <property type="entry name" value="HisK_dim/P_sf"/>
</dbReference>
<dbReference type="InterPro" id="IPR015943">
    <property type="entry name" value="WD40/YVTN_repeat-like_dom_sf"/>
</dbReference>
<evidence type="ECO:0000256" key="4">
    <source>
        <dbReference type="ARBA" id="ARBA00023015"/>
    </source>
</evidence>
<evidence type="ECO:0000313" key="11">
    <source>
        <dbReference type="EMBL" id="KJF45294.1"/>
    </source>
</evidence>
<dbReference type="InterPro" id="IPR009057">
    <property type="entry name" value="Homeodomain-like_sf"/>
</dbReference>
<dbReference type="Pfam" id="PF07495">
    <property type="entry name" value="Y_Y_Y"/>
    <property type="match status" value="1"/>
</dbReference>
<feature type="domain" description="Histidine kinase" evidence="9">
    <location>
        <begin position="882"/>
        <end position="1118"/>
    </location>
</feature>
<dbReference type="Gene3D" id="3.30.565.10">
    <property type="entry name" value="Histidine kinase-like ATPase, C-terminal domain"/>
    <property type="match status" value="1"/>
</dbReference>
<keyword evidence="4" id="KW-0805">Transcription regulation</keyword>
<accession>A0A0D8JEY4</accession>
<dbReference type="GO" id="GO:0043565">
    <property type="term" value="F:sequence-specific DNA binding"/>
    <property type="evidence" value="ECO:0007669"/>
    <property type="project" value="InterPro"/>
</dbReference>
<evidence type="ECO:0000256" key="7">
    <source>
        <dbReference type="SAM" id="Phobius"/>
    </source>
</evidence>
<dbReference type="SMART" id="SM00388">
    <property type="entry name" value="HisKA"/>
    <property type="match status" value="1"/>
</dbReference>
<dbReference type="InterPro" id="IPR004358">
    <property type="entry name" value="Sig_transdc_His_kin-like_C"/>
</dbReference>
<dbReference type="FunFam" id="1.10.287.130:FF:000045">
    <property type="entry name" value="Two-component system sensor histidine kinase/response regulator"/>
    <property type="match status" value="1"/>
</dbReference>
<dbReference type="InterPro" id="IPR018060">
    <property type="entry name" value="HTH_AraC"/>
</dbReference>
<evidence type="ECO:0000259" key="8">
    <source>
        <dbReference type="PROSITE" id="PS01124"/>
    </source>
</evidence>
<dbReference type="Gene3D" id="3.40.50.2300">
    <property type="match status" value="1"/>
</dbReference>
<dbReference type="SUPFAM" id="SSF63829">
    <property type="entry name" value="Calcium-dependent phosphotriesterase"/>
    <property type="match status" value="2"/>
</dbReference>
<keyword evidence="3 6" id="KW-0597">Phosphoprotein</keyword>
<dbReference type="RefSeq" id="WP_045027350.1">
    <property type="nucleotide sequence ID" value="NZ_JRHC01000001.1"/>
</dbReference>
<evidence type="ECO:0000256" key="3">
    <source>
        <dbReference type="ARBA" id="ARBA00022553"/>
    </source>
</evidence>
<dbReference type="Pfam" id="PF02518">
    <property type="entry name" value="HATPase_c"/>
    <property type="match status" value="1"/>
</dbReference>
<keyword evidence="7" id="KW-1133">Transmembrane helix</keyword>
<dbReference type="Gene3D" id="2.60.40.10">
    <property type="entry name" value="Immunoglobulins"/>
    <property type="match status" value="1"/>
</dbReference>
<dbReference type="Pfam" id="PF00072">
    <property type="entry name" value="Response_reg"/>
    <property type="match status" value="1"/>
</dbReference>
<evidence type="ECO:0000256" key="6">
    <source>
        <dbReference type="PROSITE-ProRule" id="PRU00169"/>
    </source>
</evidence>
<evidence type="ECO:0000313" key="12">
    <source>
        <dbReference type="Proteomes" id="UP000032544"/>
    </source>
</evidence>
<dbReference type="SUPFAM" id="SSF47384">
    <property type="entry name" value="Homodimeric domain of signal transducing histidine kinase"/>
    <property type="match status" value="1"/>
</dbReference>
<dbReference type="SUPFAM" id="SSF55874">
    <property type="entry name" value="ATPase domain of HSP90 chaperone/DNA topoisomerase II/histidine kinase"/>
    <property type="match status" value="1"/>
</dbReference>
<dbReference type="Pfam" id="PF07494">
    <property type="entry name" value="Reg_prop"/>
    <property type="match status" value="3"/>
</dbReference>
<protein>
    <recommendedName>
        <fullName evidence="2">histidine kinase</fullName>
        <ecNumber evidence="2">2.7.13.3</ecNumber>
    </recommendedName>
</protein>
<keyword evidence="5" id="KW-0804">Transcription</keyword>
<dbReference type="InterPro" id="IPR001789">
    <property type="entry name" value="Sig_transdc_resp-reg_receiver"/>
</dbReference>
<name>A0A0D8JEY4_9BACT</name>
<dbReference type="InterPro" id="IPR011110">
    <property type="entry name" value="Reg_prop"/>
</dbReference>
<dbReference type="InterPro" id="IPR003661">
    <property type="entry name" value="HisK_dim/P_dom"/>
</dbReference>
<dbReference type="PROSITE" id="PS50110">
    <property type="entry name" value="RESPONSE_REGULATORY"/>
    <property type="match status" value="1"/>
</dbReference>
<dbReference type="CDD" id="cd17574">
    <property type="entry name" value="REC_OmpR"/>
    <property type="match status" value="1"/>
</dbReference>
<comment type="caution">
    <text evidence="11">The sequence shown here is derived from an EMBL/GenBank/DDBJ whole genome shotgun (WGS) entry which is preliminary data.</text>
</comment>
<dbReference type="PRINTS" id="PR00344">
    <property type="entry name" value="BCTRLSENSOR"/>
</dbReference>
<dbReference type="PANTHER" id="PTHR43547:SF2">
    <property type="entry name" value="HYBRID SIGNAL TRANSDUCTION HISTIDINE KINASE C"/>
    <property type="match status" value="1"/>
</dbReference>
<dbReference type="GO" id="GO:0000155">
    <property type="term" value="F:phosphorelay sensor kinase activity"/>
    <property type="evidence" value="ECO:0007669"/>
    <property type="project" value="InterPro"/>
</dbReference>
<evidence type="ECO:0000256" key="1">
    <source>
        <dbReference type="ARBA" id="ARBA00000085"/>
    </source>
</evidence>
<dbReference type="Gene3D" id="2.130.10.10">
    <property type="entry name" value="YVTN repeat-like/Quinoprotein amine dehydrogenase"/>
    <property type="match status" value="2"/>
</dbReference>
<dbReference type="EC" id="2.7.13.3" evidence="2"/>
<keyword evidence="7" id="KW-0472">Membrane</keyword>
<organism evidence="11 12">
    <name type="scientific">Draconibacterium sediminis</name>
    <dbReference type="NCBI Taxonomy" id="1544798"/>
    <lineage>
        <taxon>Bacteria</taxon>
        <taxon>Pseudomonadati</taxon>
        <taxon>Bacteroidota</taxon>
        <taxon>Bacteroidia</taxon>
        <taxon>Marinilabiliales</taxon>
        <taxon>Prolixibacteraceae</taxon>
        <taxon>Draconibacterium</taxon>
    </lineage>
</organism>
<dbReference type="InterPro" id="IPR013783">
    <property type="entry name" value="Ig-like_fold"/>
</dbReference>
<feature type="transmembrane region" description="Helical" evidence="7">
    <location>
        <begin position="824"/>
        <end position="849"/>
    </location>
</feature>
<keyword evidence="12" id="KW-1185">Reference proteome</keyword>
<keyword evidence="7" id="KW-0812">Transmembrane</keyword>
<dbReference type="PANTHER" id="PTHR43547">
    <property type="entry name" value="TWO-COMPONENT HISTIDINE KINASE"/>
    <property type="match status" value="1"/>
</dbReference>
<dbReference type="InterPro" id="IPR005467">
    <property type="entry name" value="His_kinase_dom"/>
</dbReference>
<reference evidence="11 12" key="1">
    <citation type="submission" date="2014-09" db="EMBL/GenBank/DDBJ databases">
        <title>Draft Genome Sequence of Draconibacterium sp. JN14CK-3.</title>
        <authorList>
            <person name="Dong C."/>
            <person name="Lai Q."/>
            <person name="Shao Z."/>
        </authorList>
    </citation>
    <scope>NUCLEOTIDE SEQUENCE [LARGE SCALE GENOMIC DNA]</scope>
    <source>
        <strain evidence="11 12">JN14CK-3</strain>
    </source>
</reference>
<feature type="domain" description="HTH araC/xylS-type" evidence="8">
    <location>
        <begin position="1302"/>
        <end position="1401"/>
    </location>
</feature>
<dbReference type="Pfam" id="PF12833">
    <property type="entry name" value="HTH_18"/>
    <property type="match status" value="1"/>
</dbReference>
<evidence type="ECO:0000259" key="9">
    <source>
        <dbReference type="PROSITE" id="PS50109"/>
    </source>
</evidence>
<feature type="domain" description="Response regulatory" evidence="10">
    <location>
        <begin position="1155"/>
        <end position="1270"/>
    </location>
</feature>
<evidence type="ECO:0000256" key="2">
    <source>
        <dbReference type="ARBA" id="ARBA00012438"/>
    </source>
</evidence>
<dbReference type="SMART" id="SM00342">
    <property type="entry name" value="HTH_ARAC"/>
    <property type="match status" value="1"/>
</dbReference>
<dbReference type="InterPro" id="IPR011123">
    <property type="entry name" value="Y_Y_Y"/>
</dbReference>
<dbReference type="GO" id="GO:0003700">
    <property type="term" value="F:DNA-binding transcription factor activity"/>
    <property type="evidence" value="ECO:0007669"/>
    <property type="project" value="InterPro"/>
</dbReference>
<dbReference type="PROSITE" id="PS50109">
    <property type="entry name" value="HIS_KIN"/>
    <property type="match status" value="1"/>
</dbReference>